<organism evidence="2 3">
    <name type="scientific">Desulforhopalus singaporensis</name>
    <dbReference type="NCBI Taxonomy" id="91360"/>
    <lineage>
        <taxon>Bacteria</taxon>
        <taxon>Pseudomonadati</taxon>
        <taxon>Thermodesulfobacteriota</taxon>
        <taxon>Desulfobulbia</taxon>
        <taxon>Desulfobulbales</taxon>
        <taxon>Desulfocapsaceae</taxon>
        <taxon>Desulforhopalus</taxon>
    </lineage>
</organism>
<dbReference type="SUPFAM" id="SSF54292">
    <property type="entry name" value="2Fe-2S ferredoxin-like"/>
    <property type="match status" value="1"/>
</dbReference>
<dbReference type="AlphaFoldDB" id="A0A1H0JXB8"/>
<dbReference type="Gene3D" id="3.10.20.440">
    <property type="entry name" value="2Fe-2S iron-sulphur cluster binding domain, sarcosine oxidase, alpha subunit, N-terminal domain"/>
    <property type="match status" value="1"/>
</dbReference>
<dbReference type="RefSeq" id="WP_092219160.1">
    <property type="nucleotide sequence ID" value="NZ_FNJI01000002.1"/>
</dbReference>
<dbReference type="OrthoDB" id="573392at2"/>
<protein>
    <submittedName>
        <fullName evidence="2">2Fe-2S iron-sulfur cluster binding domain-containing protein</fullName>
    </submittedName>
</protein>
<dbReference type="Proteomes" id="UP000199073">
    <property type="component" value="Unassembled WGS sequence"/>
</dbReference>
<dbReference type="GO" id="GO:0051536">
    <property type="term" value="F:iron-sulfur cluster binding"/>
    <property type="evidence" value="ECO:0007669"/>
    <property type="project" value="InterPro"/>
</dbReference>
<name>A0A1H0JXB8_9BACT</name>
<dbReference type="STRING" id="91360.SAMN05660330_00353"/>
<dbReference type="InterPro" id="IPR042204">
    <property type="entry name" value="2Fe-2S-bd_N"/>
</dbReference>
<accession>A0A1H0JXB8</accession>
<evidence type="ECO:0000256" key="1">
    <source>
        <dbReference type="ARBA" id="ARBA00023002"/>
    </source>
</evidence>
<dbReference type="Pfam" id="PF13510">
    <property type="entry name" value="Fer2_4"/>
    <property type="match status" value="1"/>
</dbReference>
<dbReference type="EMBL" id="FNJI01000002">
    <property type="protein sequence ID" value="SDO48031.1"/>
    <property type="molecule type" value="Genomic_DNA"/>
</dbReference>
<proteinExistence type="predicted"/>
<sequence>MVNQNSRFSWSDTGAADKTVNVIFEGQNCTVPEGVTVAAALLGHDDNHFCHSAAQGDKRAPYCLMGVCFECLVEIDGLKNRQACLEPVYEGMNVKRQQVEG</sequence>
<gene>
    <name evidence="2" type="ORF">SAMN05660330_00353</name>
</gene>
<dbReference type="InterPro" id="IPR036010">
    <property type="entry name" value="2Fe-2S_ferredoxin-like_sf"/>
</dbReference>
<dbReference type="GO" id="GO:0016491">
    <property type="term" value="F:oxidoreductase activity"/>
    <property type="evidence" value="ECO:0007669"/>
    <property type="project" value="UniProtKB-KW"/>
</dbReference>
<evidence type="ECO:0000313" key="3">
    <source>
        <dbReference type="Proteomes" id="UP000199073"/>
    </source>
</evidence>
<reference evidence="2 3" key="1">
    <citation type="submission" date="2016-10" db="EMBL/GenBank/DDBJ databases">
        <authorList>
            <person name="de Groot N.N."/>
        </authorList>
    </citation>
    <scope>NUCLEOTIDE SEQUENCE [LARGE SCALE GENOMIC DNA]</scope>
    <source>
        <strain evidence="2 3">DSM 12130</strain>
    </source>
</reference>
<evidence type="ECO:0000313" key="2">
    <source>
        <dbReference type="EMBL" id="SDO48031.1"/>
    </source>
</evidence>
<keyword evidence="3" id="KW-1185">Reference proteome</keyword>
<keyword evidence="1" id="KW-0560">Oxidoreductase</keyword>